<feature type="domain" description="Gram-positive cocci surface proteins LPxTG" evidence="8">
    <location>
        <begin position="611"/>
        <end position="648"/>
    </location>
</feature>
<evidence type="ECO:0000259" key="8">
    <source>
        <dbReference type="PROSITE" id="PS50847"/>
    </source>
</evidence>
<keyword evidence="6" id="KW-1133">Transmembrane helix</keyword>
<keyword evidence="1" id="KW-0134">Cell wall</keyword>
<keyword evidence="9" id="KW-0378">Hydrolase</keyword>
<accession>A0AAU7VTP4</accession>
<protein>
    <submittedName>
        <fullName evidence="9">Carboxypeptidase regulatory-like domain-containing protein</fullName>
    </submittedName>
</protein>
<dbReference type="GO" id="GO:0004180">
    <property type="term" value="F:carboxypeptidase activity"/>
    <property type="evidence" value="ECO:0007669"/>
    <property type="project" value="UniProtKB-KW"/>
</dbReference>
<feature type="signal peptide" evidence="7">
    <location>
        <begin position="1"/>
        <end position="27"/>
    </location>
</feature>
<keyword evidence="3 7" id="KW-0732">Signal</keyword>
<dbReference type="AlphaFoldDB" id="A0AAU7VTP4"/>
<feature type="transmembrane region" description="Helical" evidence="6">
    <location>
        <begin position="621"/>
        <end position="640"/>
    </location>
</feature>
<evidence type="ECO:0000256" key="3">
    <source>
        <dbReference type="ARBA" id="ARBA00022729"/>
    </source>
</evidence>
<evidence type="ECO:0000256" key="1">
    <source>
        <dbReference type="ARBA" id="ARBA00022512"/>
    </source>
</evidence>
<keyword evidence="9" id="KW-0645">Protease</keyword>
<dbReference type="RefSeq" id="WP_350350677.1">
    <property type="nucleotide sequence ID" value="NZ_CP158357.1"/>
</dbReference>
<sequence length="648" mass="64429">MRVRQRGILAGAIVMVAVLVGAIPAAAATTSSWATWQPLSGGAGAYTTTVQIAPQPALTATMTSDSRGGGPAVISGASTWLSEGTPIGAKYGSSRDQAYLNLRPKADNAASPSTTTYSFAAPTPSSGWAFALGDIDADAVRIQAIGPDGQALDATELGFQGGFNYCAPGVVGKPSCTGAADDIPSWDPATLTLTGNAAAADTSGSAAWFEPAAPITSLTFFFTRRSGFPVYQTWFASQARDITGSVVDIVDGPLTGVGLTLIDGTGAVVGTTTTAADGTYAFPGFIATDGYIVRVAPPAGKISTGPATLTADLTTSDAVADFTVRDIVPVAVSGQVTDAGGGPIAGVTVTIDGQTTTTDADGRYLFDSIPVGTHTAVITTPDGYTLVTSPPAFTIPPGSEDPIENVDFQVAENPSLSGLVSSNGTGVAGVTVTATGPGGAVLTTVTDGSGGYAFPRLPAGDYEITITTPGGYVAVTPVTRNEQIAGADVENVDFELACLGAVDGTVRTDGGAPVPGAVIQVTGPGVPAQLITDADGSFGLGDLPPGTYTFTVVPPAGTTVVGSATRTVVITAAGEAVVEQDFTLAAIVVTPPSPDPDPPVGGGGNGGGKPLPATGLGPETFAWAAGGAAVLLIGAVLFIVSRRRATKD</sequence>
<gene>
    <name evidence="9" type="ORF">ABS642_14685</name>
</gene>
<dbReference type="InterPro" id="IPR019931">
    <property type="entry name" value="LPXTG_anchor"/>
</dbReference>
<feature type="compositionally biased region" description="Gly residues" evidence="5">
    <location>
        <begin position="600"/>
        <end position="609"/>
    </location>
</feature>
<keyword evidence="6" id="KW-0812">Transmembrane</keyword>
<dbReference type="PROSITE" id="PS50847">
    <property type="entry name" value="GRAM_POS_ANCHORING"/>
    <property type="match status" value="1"/>
</dbReference>
<dbReference type="GO" id="GO:0005975">
    <property type="term" value="P:carbohydrate metabolic process"/>
    <property type="evidence" value="ECO:0007669"/>
    <property type="project" value="UniProtKB-ARBA"/>
</dbReference>
<proteinExistence type="predicted"/>
<reference evidence="9" key="1">
    <citation type="submission" date="2024-06" db="EMBL/GenBank/DDBJ databases">
        <title>Draft genome sequence of Microbacterium sp. strain A8/3-1, isolated from Oxytropis tragacanthoides Fisch. ex DC. Root nodules in the Altai region of Russia.</title>
        <authorList>
            <person name="Sazanova A."/>
            <person name="Guro P."/>
            <person name="Kuznetsova I."/>
            <person name="Belimov A."/>
            <person name="Safronova V."/>
        </authorList>
    </citation>
    <scope>NUCLEOTIDE SEQUENCE</scope>
    <source>
        <strain evidence="9">A8/3-1</strain>
    </source>
</reference>
<evidence type="ECO:0000256" key="6">
    <source>
        <dbReference type="SAM" id="Phobius"/>
    </source>
</evidence>
<dbReference type="InterPro" id="IPR013783">
    <property type="entry name" value="Ig-like_fold"/>
</dbReference>
<dbReference type="InterPro" id="IPR008969">
    <property type="entry name" value="CarboxyPept-like_regulatory"/>
</dbReference>
<dbReference type="EMBL" id="CP158357">
    <property type="protein sequence ID" value="XBX77153.1"/>
    <property type="molecule type" value="Genomic_DNA"/>
</dbReference>
<dbReference type="SUPFAM" id="SSF49478">
    <property type="entry name" value="Cna protein B-type domain"/>
    <property type="match status" value="1"/>
</dbReference>
<evidence type="ECO:0000313" key="9">
    <source>
        <dbReference type="EMBL" id="XBX77153.1"/>
    </source>
</evidence>
<keyword evidence="6" id="KW-0472">Membrane</keyword>
<evidence type="ECO:0000256" key="4">
    <source>
        <dbReference type="ARBA" id="ARBA00023088"/>
    </source>
</evidence>
<dbReference type="PANTHER" id="PTHR23303">
    <property type="entry name" value="CARBOXYPEPTIDASE REGULATORY REGION-CONTAINING"/>
    <property type="match status" value="1"/>
</dbReference>
<dbReference type="InterPro" id="IPR051417">
    <property type="entry name" value="SDr/BOS_complex"/>
</dbReference>
<feature type="region of interest" description="Disordered" evidence="5">
    <location>
        <begin position="590"/>
        <end position="613"/>
    </location>
</feature>
<dbReference type="Gene3D" id="2.60.40.1120">
    <property type="entry name" value="Carboxypeptidase-like, regulatory domain"/>
    <property type="match status" value="2"/>
</dbReference>
<dbReference type="SUPFAM" id="SSF49464">
    <property type="entry name" value="Carboxypeptidase regulatory domain-like"/>
    <property type="match status" value="3"/>
</dbReference>
<keyword evidence="2" id="KW-0964">Secreted</keyword>
<feature type="chain" id="PRO_5043739439" evidence="7">
    <location>
        <begin position="28"/>
        <end position="648"/>
    </location>
</feature>
<evidence type="ECO:0000256" key="2">
    <source>
        <dbReference type="ARBA" id="ARBA00022525"/>
    </source>
</evidence>
<keyword evidence="9" id="KW-0121">Carboxypeptidase</keyword>
<dbReference type="Gene3D" id="2.60.40.10">
    <property type="entry name" value="Immunoglobulins"/>
    <property type="match status" value="2"/>
</dbReference>
<evidence type="ECO:0000256" key="5">
    <source>
        <dbReference type="SAM" id="MobiDB-lite"/>
    </source>
</evidence>
<dbReference type="Pfam" id="PF13620">
    <property type="entry name" value="CarboxypepD_reg"/>
    <property type="match status" value="3"/>
</dbReference>
<dbReference type="PANTHER" id="PTHR23303:SF15">
    <property type="entry name" value="COLOSSIN-A"/>
    <property type="match status" value="1"/>
</dbReference>
<organism evidence="9">
    <name type="scientific">Microbacterium sp. A8/3-1</name>
    <dbReference type="NCBI Taxonomy" id="3160749"/>
    <lineage>
        <taxon>Bacteria</taxon>
        <taxon>Bacillati</taxon>
        <taxon>Actinomycetota</taxon>
        <taxon>Actinomycetes</taxon>
        <taxon>Micrococcales</taxon>
        <taxon>Microbacteriaceae</taxon>
        <taxon>Microbacterium</taxon>
    </lineage>
</organism>
<name>A0AAU7VTP4_9MICO</name>
<evidence type="ECO:0000256" key="7">
    <source>
        <dbReference type="SAM" id="SignalP"/>
    </source>
</evidence>
<keyword evidence="4" id="KW-0572">Peptidoglycan-anchor</keyword>